<evidence type="ECO:0000256" key="1">
    <source>
        <dbReference type="SAM" id="Coils"/>
    </source>
</evidence>
<feature type="compositionally biased region" description="Basic and acidic residues" evidence="2">
    <location>
        <begin position="22"/>
        <end position="39"/>
    </location>
</feature>
<keyword evidence="4" id="KW-1185">Reference proteome</keyword>
<evidence type="ECO:0000313" key="3">
    <source>
        <dbReference type="EMBL" id="PYI35264.1"/>
    </source>
</evidence>
<sequence length="517" mass="58133">MSARIPSTVLLINGSPTGVNRSDNKNHKPAAEKKTKRAEPPSSAQSTIETVKPPKTTTLSTPVGANLTNTKRAAEYRASAKKRKHRAPAVKTPGSSSQSDPGHESTCLLRRQHQLLKRQNDLLVLENSRITKELEKTRKDLRHANKKLNQTLNRREDIRYAGLLSPSANREQGMKDTLCSFDAELEKRDKEVRHKTAQIRELEEQLDSSRQLKHLLRDREDATYRSIPNFWDEMKVLRQDVSDTTSYLSRALCKDKLGLLVNSDSENTDLNALIKESLADNVRFLTSSPREALRAIIFTFVRSRVFYSECWAALHCEGHTLRGYQQVIENSTPNGTLEAIHRCALQCMVAEGHVYRKSWLPAHVKEVQDEFMRTFASILDPTEPEGVELNLAGSLRQLLTNAFLFRAKCLPSRGTRYELAHFMPGNIFDPDIMEVDNTDRQLLPQCRDEGLYRVRFCTHGAMLLHELDETSSGMDAIESLGQAFFTGDEGGIAPEAKGRLISAKASVILETLSGIAQ</sequence>
<proteinExistence type="predicted"/>
<name>A0A2V5ILX9_9EURO</name>
<dbReference type="Proteomes" id="UP000248817">
    <property type="component" value="Unassembled WGS sequence"/>
</dbReference>
<dbReference type="AlphaFoldDB" id="A0A2V5ILX9"/>
<reference evidence="3 4" key="1">
    <citation type="submission" date="2018-02" db="EMBL/GenBank/DDBJ databases">
        <title>The genomes of Aspergillus section Nigri reveals drivers in fungal speciation.</title>
        <authorList>
            <consortium name="DOE Joint Genome Institute"/>
            <person name="Vesth T.C."/>
            <person name="Nybo J."/>
            <person name="Theobald S."/>
            <person name="Brandl J."/>
            <person name="Frisvad J.C."/>
            <person name="Nielsen K.F."/>
            <person name="Lyhne E.K."/>
            <person name="Kogle M.E."/>
            <person name="Kuo A."/>
            <person name="Riley R."/>
            <person name="Clum A."/>
            <person name="Nolan M."/>
            <person name="Lipzen A."/>
            <person name="Salamov A."/>
            <person name="Henrissat B."/>
            <person name="Wiebenga A."/>
            <person name="De vries R.P."/>
            <person name="Grigoriev I.V."/>
            <person name="Mortensen U.H."/>
            <person name="Andersen M.R."/>
            <person name="Baker S.E."/>
        </authorList>
    </citation>
    <scope>NUCLEOTIDE SEQUENCE [LARGE SCALE GENOMIC DNA]</scope>
    <source>
        <strain evidence="3 4">CBS 114.80</strain>
    </source>
</reference>
<keyword evidence="1" id="KW-0175">Coiled coil</keyword>
<feature type="compositionally biased region" description="Polar residues" evidence="2">
    <location>
        <begin position="42"/>
        <end position="71"/>
    </location>
</feature>
<gene>
    <name evidence="3" type="ORF">BP00DRAFT_412219</name>
</gene>
<feature type="compositionally biased region" description="Basic residues" evidence="2">
    <location>
        <begin position="79"/>
        <end position="88"/>
    </location>
</feature>
<dbReference type="EMBL" id="KZ825470">
    <property type="protein sequence ID" value="PYI35264.1"/>
    <property type="molecule type" value="Genomic_DNA"/>
</dbReference>
<organism evidence="3 4">
    <name type="scientific">Aspergillus indologenus CBS 114.80</name>
    <dbReference type="NCBI Taxonomy" id="1450541"/>
    <lineage>
        <taxon>Eukaryota</taxon>
        <taxon>Fungi</taxon>
        <taxon>Dikarya</taxon>
        <taxon>Ascomycota</taxon>
        <taxon>Pezizomycotina</taxon>
        <taxon>Eurotiomycetes</taxon>
        <taxon>Eurotiomycetidae</taxon>
        <taxon>Eurotiales</taxon>
        <taxon>Aspergillaceae</taxon>
        <taxon>Aspergillus</taxon>
        <taxon>Aspergillus subgen. Circumdati</taxon>
    </lineage>
</organism>
<protein>
    <submittedName>
        <fullName evidence="3">Uncharacterized protein</fullName>
    </submittedName>
</protein>
<feature type="region of interest" description="Disordered" evidence="2">
    <location>
        <begin position="1"/>
        <end position="105"/>
    </location>
</feature>
<evidence type="ECO:0000256" key="2">
    <source>
        <dbReference type="SAM" id="MobiDB-lite"/>
    </source>
</evidence>
<feature type="coiled-coil region" evidence="1">
    <location>
        <begin position="127"/>
        <end position="154"/>
    </location>
</feature>
<feature type="coiled-coil region" evidence="1">
    <location>
        <begin position="185"/>
        <end position="219"/>
    </location>
</feature>
<evidence type="ECO:0000313" key="4">
    <source>
        <dbReference type="Proteomes" id="UP000248817"/>
    </source>
</evidence>
<accession>A0A2V5ILX9</accession>